<dbReference type="PANTHER" id="PTHR24006">
    <property type="entry name" value="UBIQUITIN CARBOXYL-TERMINAL HYDROLASE"/>
    <property type="match status" value="1"/>
</dbReference>
<evidence type="ECO:0000256" key="7">
    <source>
        <dbReference type="SAM" id="MobiDB-lite"/>
    </source>
</evidence>
<keyword evidence="10" id="KW-1185">Reference proteome</keyword>
<feature type="compositionally biased region" description="Low complexity" evidence="7">
    <location>
        <begin position="67"/>
        <end position="80"/>
    </location>
</feature>
<comment type="caution">
    <text evidence="9">The sequence shown here is derived from an EMBL/GenBank/DDBJ whole genome shotgun (WGS) entry which is preliminary data.</text>
</comment>
<evidence type="ECO:0000256" key="3">
    <source>
        <dbReference type="ARBA" id="ARBA00022670"/>
    </source>
</evidence>
<keyword evidence="6" id="KW-0788">Thiol protease</keyword>
<dbReference type="PANTHER" id="PTHR24006:SF687">
    <property type="entry name" value="UBIQUITIN CARBOXYL-TERMINAL HYDROLASE 10"/>
    <property type="match status" value="1"/>
</dbReference>
<gene>
    <name evidence="9" type="ORF">SEPCBS57363_006203</name>
</gene>
<name>A0ABP0E5Z5_9PEZI</name>
<evidence type="ECO:0000313" key="10">
    <source>
        <dbReference type="Proteomes" id="UP001642501"/>
    </source>
</evidence>
<dbReference type="InterPro" id="IPR028889">
    <property type="entry name" value="USP"/>
</dbReference>
<evidence type="ECO:0000256" key="4">
    <source>
        <dbReference type="ARBA" id="ARBA00022786"/>
    </source>
</evidence>
<dbReference type="SUPFAM" id="SSF54001">
    <property type="entry name" value="Cysteine proteinases"/>
    <property type="match status" value="1"/>
</dbReference>
<comment type="catalytic activity">
    <reaction evidence="1">
        <text>Thiol-dependent hydrolysis of ester, thioester, amide, peptide and isopeptide bonds formed by the C-terminal Gly of ubiquitin (a 76-residue protein attached to proteins as an intracellular targeting signal).</text>
        <dbReference type="EC" id="3.4.19.12"/>
    </reaction>
</comment>
<dbReference type="PROSITE" id="PS50235">
    <property type="entry name" value="USP_3"/>
    <property type="match status" value="1"/>
</dbReference>
<feature type="region of interest" description="Disordered" evidence="7">
    <location>
        <begin position="940"/>
        <end position="1027"/>
    </location>
</feature>
<dbReference type="InterPro" id="IPR018200">
    <property type="entry name" value="USP_CS"/>
</dbReference>
<dbReference type="PROSITE" id="PS00972">
    <property type="entry name" value="USP_1"/>
    <property type="match status" value="1"/>
</dbReference>
<feature type="region of interest" description="Disordered" evidence="7">
    <location>
        <begin position="321"/>
        <end position="351"/>
    </location>
</feature>
<evidence type="ECO:0000256" key="6">
    <source>
        <dbReference type="ARBA" id="ARBA00022807"/>
    </source>
</evidence>
<feature type="domain" description="USP" evidence="8">
    <location>
        <begin position="573"/>
        <end position="951"/>
    </location>
</feature>
<keyword evidence="5" id="KW-0378">Hydrolase</keyword>
<feature type="compositionally biased region" description="Polar residues" evidence="7">
    <location>
        <begin position="970"/>
        <end position="980"/>
    </location>
</feature>
<dbReference type="Pfam" id="PF00443">
    <property type="entry name" value="UCH"/>
    <property type="match status" value="1"/>
</dbReference>
<dbReference type="InterPro" id="IPR001394">
    <property type="entry name" value="Peptidase_C19_UCH"/>
</dbReference>
<dbReference type="EMBL" id="CAWUOM010000170">
    <property type="protein sequence ID" value="CAK7274510.1"/>
    <property type="molecule type" value="Genomic_DNA"/>
</dbReference>
<evidence type="ECO:0000256" key="2">
    <source>
        <dbReference type="ARBA" id="ARBA00012759"/>
    </source>
</evidence>
<reference evidence="9 10" key="1">
    <citation type="submission" date="2024-01" db="EMBL/GenBank/DDBJ databases">
        <authorList>
            <person name="Allen C."/>
            <person name="Tagirdzhanova G."/>
        </authorList>
    </citation>
    <scope>NUCLEOTIDE SEQUENCE [LARGE SCALE GENOMIC DNA]</scope>
    <source>
        <strain evidence="9 10">CBS 573.63</strain>
    </source>
</reference>
<feature type="compositionally biased region" description="Polar residues" evidence="7">
    <location>
        <begin position="474"/>
        <end position="484"/>
    </location>
</feature>
<sequence length="1042" mass="112436">MADVSGAGYGLPQGANGAAHIHNGHSGHNGYSGHHGHHGGRGGGARRGRHYNGYNYNNQHQHHVPHSQHNQISHHNQQGQHGLYSPQVFAQQGYMPPFNNQQYGYPPVPPPMPPNYMHFAQQQQQYQQSPYGRPNAGMQGQYAPMGATPMGVHAMAAPGVLPHQHAPLGPLAQHSPALSHNVPQQHAPLVVSTPQPDHFAMHNSIPPHQSPSIAHSPFLSPSVQAPMGLPPSLPPHNPIPPHRDTHRGVGNSFGATASFPGVAPTGAAATTTALALPSTNAPTPEARPVPVQQDEWVNGSNTTSFSEIQPIATPEIDSARTPVTETSPLMPAPEKLTSVDDTKSAPIDPSQAKKPFEKLTLPWTSSDEPMPSRHARLRRRKRDLNGVNVQLPLSQQEGNTAALVATPPTTNTSKATVSSTTPASTKATIACPASTNGGLKNAALPVIPVHPVHSAEVRHSSSNVAASIGAPTTAEPSNTENTSPAAADDKTASVGEAIAVTTPPAPSGPKLWADLFLKSTAASNGGAATNGYSANGTNGTAGTLMKANANSLTEAVALYRVGSSDKVAFIEPRGLINTGNMCYMNSVLQVLTFCVPFYDFLDQVGQKAAFSFKSETPMIDAMIMFLREFKVIDRASPIDLRKRLKSDTLERYGEAFTPEFVYNAINQLPRFSSIIRGQQQDAEEFLGFLLESLNEECAKVLQDTTNANATASTSGQATPATVASEIPLHSSNGNGWLEVGHRQRAVVTRSSGHTLTSPVNSIFSGLLRSELRVPGHKDSVTLEPYQSLQLHIDSPEVRNIVDALRNLTNPEVLQGSFKSPQGKDVSATKQVYIEDLPPVLILHLKRFQFDWQVNGTVKIWKKVGYPLELEIPREIFSRTKRNTFLSKPLPKYRLNAVVYHHGKQASGGHYTVDVLREDGREWIRLDDTFIRRIRREEVAEAGAEETGPNNNNNNNNNNSSTTAANKRDTTSAATNDSANRFSGMDDDDVGENDNGWSTPVNGNGKKWSTVANGVASPKPKQHPKDNIKDNKVAYLLFYQRIN</sequence>
<dbReference type="Gene3D" id="3.90.70.10">
    <property type="entry name" value="Cysteine proteinases"/>
    <property type="match status" value="1"/>
</dbReference>
<feature type="region of interest" description="Disordered" evidence="7">
    <location>
        <begin position="17"/>
        <end position="80"/>
    </location>
</feature>
<dbReference type="PROSITE" id="PS00973">
    <property type="entry name" value="USP_2"/>
    <property type="match status" value="1"/>
</dbReference>
<dbReference type="Proteomes" id="UP001642501">
    <property type="component" value="Unassembled WGS sequence"/>
</dbReference>
<proteinExistence type="predicted"/>
<evidence type="ECO:0000259" key="8">
    <source>
        <dbReference type="PROSITE" id="PS50235"/>
    </source>
</evidence>
<feature type="region of interest" description="Disordered" evidence="7">
    <location>
        <begin position="455"/>
        <end position="490"/>
    </location>
</feature>
<keyword evidence="4" id="KW-0833">Ubl conjugation pathway</keyword>
<dbReference type="InterPro" id="IPR038765">
    <property type="entry name" value="Papain-like_cys_pep_sf"/>
</dbReference>
<dbReference type="EC" id="3.4.19.12" evidence="2"/>
<protein>
    <recommendedName>
        <fullName evidence="2">ubiquitinyl hydrolase 1</fullName>
        <ecNumber evidence="2">3.4.19.12</ecNumber>
    </recommendedName>
</protein>
<dbReference type="InterPro" id="IPR050164">
    <property type="entry name" value="Peptidase_C19"/>
</dbReference>
<keyword evidence="3" id="KW-0645">Protease</keyword>
<feature type="compositionally biased region" description="Low complexity" evidence="7">
    <location>
        <begin position="940"/>
        <end position="964"/>
    </location>
</feature>
<evidence type="ECO:0000256" key="1">
    <source>
        <dbReference type="ARBA" id="ARBA00000707"/>
    </source>
</evidence>
<evidence type="ECO:0000256" key="5">
    <source>
        <dbReference type="ARBA" id="ARBA00022801"/>
    </source>
</evidence>
<dbReference type="CDD" id="cd02257">
    <property type="entry name" value="Peptidase_C19"/>
    <property type="match status" value="1"/>
</dbReference>
<accession>A0ABP0E5Z5</accession>
<feature type="compositionally biased region" description="Basic residues" evidence="7">
    <location>
        <begin position="34"/>
        <end position="50"/>
    </location>
</feature>
<feature type="compositionally biased region" description="Low complexity" evidence="7">
    <location>
        <begin position="17"/>
        <end position="32"/>
    </location>
</feature>
<evidence type="ECO:0000313" key="9">
    <source>
        <dbReference type="EMBL" id="CAK7274510.1"/>
    </source>
</evidence>
<organism evidence="9 10">
    <name type="scientific">Sporothrix epigloea</name>
    <dbReference type="NCBI Taxonomy" id="1892477"/>
    <lineage>
        <taxon>Eukaryota</taxon>
        <taxon>Fungi</taxon>
        <taxon>Dikarya</taxon>
        <taxon>Ascomycota</taxon>
        <taxon>Pezizomycotina</taxon>
        <taxon>Sordariomycetes</taxon>
        <taxon>Sordariomycetidae</taxon>
        <taxon>Ophiostomatales</taxon>
        <taxon>Ophiostomataceae</taxon>
        <taxon>Sporothrix</taxon>
    </lineage>
</organism>